<dbReference type="InParanoid" id="G0VAZ5"/>
<protein>
    <recommendedName>
        <fullName evidence="1">CTD kinase subunit gamma Ctk3 C-terminal domain-containing protein</fullName>
    </recommendedName>
</protein>
<dbReference type="STRING" id="1064592.G0VAZ5"/>
<dbReference type="eggNOG" id="ENOG502RZM5">
    <property type="taxonomic scope" value="Eukaryota"/>
</dbReference>
<dbReference type="PANTHER" id="PTHR28291">
    <property type="entry name" value="CTD KINASE SUBUNIT GAMMA"/>
    <property type="match status" value="1"/>
</dbReference>
<reference key="2">
    <citation type="submission" date="2011-08" db="EMBL/GenBank/DDBJ databases">
        <title>Genome sequence of Naumovozyma castellii.</title>
        <authorList>
            <person name="Gordon J.L."/>
            <person name="Armisen D."/>
            <person name="Proux-Wera E."/>
            <person name="OhEigeartaigh S.S."/>
            <person name="Byrne K.P."/>
            <person name="Wolfe K.H."/>
        </authorList>
    </citation>
    <scope>NUCLEOTIDE SEQUENCE</scope>
    <source>
        <strain>Type strain:CBS 4309</strain>
    </source>
</reference>
<dbReference type="GO" id="GO:0045943">
    <property type="term" value="P:positive regulation of transcription by RNA polymerase I"/>
    <property type="evidence" value="ECO:0007669"/>
    <property type="project" value="EnsemblFungi"/>
</dbReference>
<dbReference type="GO" id="GO:0031124">
    <property type="term" value="P:mRNA 3'-end processing"/>
    <property type="evidence" value="ECO:0007669"/>
    <property type="project" value="EnsemblFungi"/>
</dbReference>
<dbReference type="GO" id="GO:0005730">
    <property type="term" value="C:nucleolus"/>
    <property type="evidence" value="ECO:0007669"/>
    <property type="project" value="EnsemblFungi"/>
</dbReference>
<dbReference type="GO" id="GO:0045903">
    <property type="term" value="P:positive regulation of translational fidelity"/>
    <property type="evidence" value="ECO:0007669"/>
    <property type="project" value="EnsemblFungi"/>
</dbReference>
<dbReference type="AlphaFoldDB" id="G0VAZ5"/>
<proteinExistence type="predicted"/>
<dbReference type="Proteomes" id="UP000001640">
    <property type="component" value="Chromosome 2"/>
</dbReference>
<dbReference type="GO" id="GO:0032786">
    <property type="term" value="P:positive regulation of DNA-templated transcription, elongation"/>
    <property type="evidence" value="ECO:0007669"/>
    <property type="project" value="EnsemblFungi"/>
</dbReference>
<keyword evidence="3" id="KW-1185">Reference proteome</keyword>
<gene>
    <name evidence="2" type="primary">NCAS0B00340</name>
    <name evidence="2" type="ordered locus">NCAS_0B00340</name>
</gene>
<dbReference type="GO" id="GO:0016538">
    <property type="term" value="F:cyclin-dependent protein serine/threonine kinase regulator activity"/>
    <property type="evidence" value="ECO:0007669"/>
    <property type="project" value="EnsemblFungi"/>
</dbReference>
<evidence type="ECO:0000313" key="3">
    <source>
        <dbReference type="Proteomes" id="UP000001640"/>
    </source>
</evidence>
<name>G0VAZ5_NAUCA</name>
<reference evidence="2 3" key="1">
    <citation type="journal article" date="2011" name="Proc. Natl. Acad. Sci. U.S.A.">
        <title>Evolutionary erosion of yeast sex chromosomes by mating-type switching accidents.</title>
        <authorList>
            <person name="Gordon J.L."/>
            <person name="Armisen D."/>
            <person name="Proux-Wera E."/>
            <person name="Oheigeartaigh S.S."/>
            <person name="Byrne K.P."/>
            <person name="Wolfe K.H."/>
        </authorList>
    </citation>
    <scope>NUCLEOTIDE SEQUENCE [LARGE SCALE GENOMIC DNA]</scope>
    <source>
        <strain evidence="3">ATCC 76901 / BCRC 22586 / CBS 4309 / NBRC 1992 / NRRL Y-12630</strain>
    </source>
</reference>
<dbReference type="HOGENOM" id="CLU_056411_0_0_1"/>
<dbReference type="KEGG" id="ncs:NCAS_0B00340"/>
<organism evidence="2 3">
    <name type="scientific">Naumovozyma castellii</name>
    <name type="common">Yeast</name>
    <name type="synonym">Saccharomyces castellii</name>
    <dbReference type="NCBI Taxonomy" id="27288"/>
    <lineage>
        <taxon>Eukaryota</taxon>
        <taxon>Fungi</taxon>
        <taxon>Dikarya</taxon>
        <taxon>Ascomycota</taxon>
        <taxon>Saccharomycotina</taxon>
        <taxon>Saccharomycetes</taxon>
        <taxon>Saccharomycetales</taxon>
        <taxon>Saccharomycetaceae</taxon>
        <taxon>Naumovozyma</taxon>
    </lineage>
</organism>
<evidence type="ECO:0000313" key="2">
    <source>
        <dbReference type="EMBL" id="CCC68118.1"/>
    </source>
</evidence>
<dbReference type="PANTHER" id="PTHR28291:SF1">
    <property type="entry name" value="CTD KINASE SUBUNIT GAMMA"/>
    <property type="match status" value="1"/>
</dbReference>
<dbReference type="RefSeq" id="XP_003674495.1">
    <property type="nucleotide sequence ID" value="XM_003674447.1"/>
</dbReference>
<dbReference type="Pfam" id="PF12350">
    <property type="entry name" value="CTK3_C"/>
    <property type="match status" value="1"/>
</dbReference>
<dbReference type="GO" id="GO:0070692">
    <property type="term" value="C:CTDK-1 complex"/>
    <property type="evidence" value="ECO:0007669"/>
    <property type="project" value="EnsemblFungi"/>
</dbReference>
<dbReference type="InterPro" id="IPR024637">
    <property type="entry name" value="Ctk3_C"/>
</dbReference>
<feature type="domain" description="CTD kinase subunit gamma Ctk3 C-terminal" evidence="1">
    <location>
        <begin position="228"/>
        <end position="294"/>
    </location>
</feature>
<dbReference type="OMA" id="HYEDFHQ"/>
<evidence type="ECO:0000259" key="1">
    <source>
        <dbReference type="Pfam" id="PF12350"/>
    </source>
</evidence>
<dbReference type="InterPro" id="IPR042326">
    <property type="entry name" value="Ctk3"/>
</dbReference>
<dbReference type="OrthoDB" id="21266at2759"/>
<dbReference type="GeneID" id="96901682"/>
<accession>G0VAZ5</accession>
<dbReference type="EMBL" id="HE576753">
    <property type="protein sequence ID" value="CCC68118.1"/>
    <property type="molecule type" value="Genomic_DNA"/>
</dbReference>
<dbReference type="FunCoup" id="G0VAZ5">
    <property type="interactions" value="56"/>
</dbReference>
<sequence>MDSLEARLQFIQVLKNLQKSLNTIDNNTTSIENSQSPISNSGSITDPVQFYLRNYRHHYEDFHQCLFDTTTKMNSLDRLNVMIYYSKIILALKAHPDEFNRKVLYDTLLPSLCDLIELILPVNDWKAITNLKVCIDIFNSLKEQFIDVGNEMLSESIPDTTDENVDTTSWYTIKTPATDYKDSFLNSQLIISDRKTKKELFFKNYLMDGISKVDTNLEKLDNNNVLTTTILHRMENDRERHKRMKEQRWIIERGNQLNKKTILDEQEFKLLWENQDNNTLTTDDIKNVKEMNLIANQGYMLE</sequence>